<keyword evidence="4 11" id="KW-1003">Cell membrane</keyword>
<dbReference type="PRINTS" id="PR00164">
    <property type="entry name" value="ABC2TRNSPORT"/>
</dbReference>
<keyword evidence="14" id="KW-1185">Reference proteome</keyword>
<dbReference type="AlphaFoldDB" id="A0A1W1XYM9"/>
<dbReference type="InterPro" id="IPR013525">
    <property type="entry name" value="ABC2_TM"/>
</dbReference>
<dbReference type="InterPro" id="IPR000412">
    <property type="entry name" value="ABC_2_transport"/>
</dbReference>
<keyword evidence="8 11" id="KW-1133">Transmembrane helix</keyword>
<reference evidence="13 14" key="1">
    <citation type="submission" date="2017-04" db="EMBL/GenBank/DDBJ databases">
        <authorList>
            <person name="Afonso C.L."/>
            <person name="Miller P.J."/>
            <person name="Scott M.A."/>
            <person name="Spackman E."/>
            <person name="Goraichik I."/>
            <person name="Dimitrov K.M."/>
            <person name="Suarez D.L."/>
            <person name="Swayne D.E."/>
        </authorList>
    </citation>
    <scope>NUCLEOTIDE SEQUENCE [LARGE SCALE GENOMIC DNA]</scope>
    <source>
        <strain evidence="13 14">DSM 23236</strain>
    </source>
</reference>
<organism evidence="13 14">
    <name type="scientific">Andreprevotia lacus DSM 23236</name>
    <dbReference type="NCBI Taxonomy" id="1121001"/>
    <lineage>
        <taxon>Bacteria</taxon>
        <taxon>Pseudomonadati</taxon>
        <taxon>Pseudomonadota</taxon>
        <taxon>Betaproteobacteria</taxon>
        <taxon>Neisseriales</taxon>
        <taxon>Chitinibacteraceae</taxon>
        <taxon>Andreprevotia</taxon>
    </lineage>
</organism>
<feature type="transmembrane region" description="Helical" evidence="11">
    <location>
        <begin position="77"/>
        <end position="97"/>
    </location>
</feature>
<evidence type="ECO:0000256" key="8">
    <source>
        <dbReference type="ARBA" id="ARBA00022989"/>
    </source>
</evidence>
<dbReference type="GO" id="GO:0015920">
    <property type="term" value="P:lipopolysaccharide transport"/>
    <property type="evidence" value="ECO:0007669"/>
    <property type="project" value="TreeGrafter"/>
</dbReference>
<dbReference type="PROSITE" id="PS51012">
    <property type="entry name" value="ABC_TM2"/>
    <property type="match status" value="1"/>
</dbReference>
<evidence type="ECO:0000313" key="14">
    <source>
        <dbReference type="Proteomes" id="UP000192761"/>
    </source>
</evidence>
<evidence type="ECO:0000256" key="4">
    <source>
        <dbReference type="ARBA" id="ARBA00022475"/>
    </source>
</evidence>
<evidence type="ECO:0000313" key="13">
    <source>
        <dbReference type="EMBL" id="SMC28957.1"/>
    </source>
</evidence>
<sequence>MNTQGGTVSGWHFFGGLVQQRQLIAKLIWREMHGRYRGSLLGVLWSFVTPLLMLAVYTYVFGVVFNARWGVQQANHGSFALLLFAGITVFSLFAEVVGRAPVLIVQQANYVKKVVFPLEVLPVVAVGVAALHTLITLLLLVVAATVMTHGLPASAFCIPLIFAPLLLLLLGLGWILSAIGTYLRDIGQVIGLLVTALQFLSPVFYPVSALPAGMQPWLRFNPVSLPIEALRAALFEGRWPDWAALGAYSVCALGIAALGAWLFVRLRPGFADVL</sequence>
<evidence type="ECO:0000256" key="1">
    <source>
        <dbReference type="ARBA" id="ARBA00004651"/>
    </source>
</evidence>
<feature type="domain" description="ABC transmembrane type-2" evidence="12">
    <location>
        <begin position="41"/>
        <end position="266"/>
    </location>
</feature>
<feature type="transmembrane region" description="Helical" evidence="11">
    <location>
        <begin position="118"/>
        <end position="147"/>
    </location>
</feature>
<comment type="subcellular location">
    <subcellularLocation>
        <location evidence="11">Cell inner membrane</location>
        <topology evidence="11">Multi-pass membrane protein</topology>
    </subcellularLocation>
    <subcellularLocation>
        <location evidence="1">Cell membrane</location>
        <topology evidence="1">Multi-pass membrane protein</topology>
    </subcellularLocation>
</comment>
<feature type="transmembrane region" description="Helical" evidence="11">
    <location>
        <begin position="242"/>
        <end position="264"/>
    </location>
</feature>
<dbReference type="GO" id="GO:0043190">
    <property type="term" value="C:ATP-binding cassette (ABC) transporter complex"/>
    <property type="evidence" value="ECO:0007669"/>
    <property type="project" value="InterPro"/>
</dbReference>
<keyword evidence="5" id="KW-0762">Sugar transport</keyword>
<dbReference type="InterPro" id="IPR047817">
    <property type="entry name" value="ABC2_TM_bact-type"/>
</dbReference>
<proteinExistence type="inferred from homology"/>
<evidence type="ECO:0000256" key="3">
    <source>
        <dbReference type="ARBA" id="ARBA00022448"/>
    </source>
</evidence>
<dbReference type="Pfam" id="PF01061">
    <property type="entry name" value="ABC2_membrane"/>
    <property type="match status" value="1"/>
</dbReference>
<comment type="similarity">
    <text evidence="2 11">Belongs to the ABC-2 integral membrane protein family.</text>
</comment>
<accession>A0A1W1XYM9</accession>
<name>A0A1W1XYM9_9NEIS</name>
<evidence type="ECO:0000256" key="11">
    <source>
        <dbReference type="RuleBase" id="RU361157"/>
    </source>
</evidence>
<evidence type="ECO:0000256" key="5">
    <source>
        <dbReference type="ARBA" id="ARBA00022597"/>
    </source>
</evidence>
<evidence type="ECO:0000256" key="2">
    <source>
        <dbReference type="ARBA" id="ARBA00007783"/>
    </source>
</evidence>
<evidence type="ECO:0000256" key="7">
    <source>
        <dbReference type="ARBA" id="ARBA00022903"/>
    </source>
</evidence>
<dbReference type="STRING" id="1121001.SAMN02745857_03507"/>
<keyword evidence="7" id="KW-0972">Capsule biogenesis/degradation</keyword>
<keyword evidence="6 11" id="KW-0812">Transmembrane</keyword>
<evidence type="ECO:0000256" key="6">
    <source>
        <dbReference type="ARBA" id="ARBA00022692"/>
    </source>
</evidence>
<dbReference type="GO" id="GO:0015774">
    <property type="term" value="P:polysaccharide transport"/>
    <property type="evidence" value="ECO:0007669"/>
    <property type="project" value="UniProtKB-KW"/>
</dbReference>
<dbReference type="PANTHER" id="PTHR30413">
    <property type="entry name" value="INNER MEMBRANE TRANSPORT PERMEASE"/>
    <property type="match status" value="1"/>
</dbReference>
<keyword evidence="10 11" id="KW-0472">Membrane</keyword>
<keyword evidence="9" id="KW-0625">Polysaccharide transport</keyword>
<keyword evidence="3 11" id="KW-0813">Transport</keyword>
<gene>
    <name evidence="13" type="ORF">SAMN02745857_03507</name>
</gene>
<dbReference type="EMBL" id="FWXD01000027">
    <property type="protein sequence ID" value="SMC28957.1"/>
    <property type="molecule type" value="Genomic_DNA"/>
</dbReference>
<dbReference type="PIRSF" id="PIRSF006648">
    <property type="entry name" value="DrrB"/>
    <property type="match status" value="1"/>
</dbReference>
<feature type="transmembrane region" description="Helical" evidence="11">
    <location>
        <begin position="189"/>
        <end position="207"/>
    </location>
</feature>
<dbReference type="RefSeq" id="WP_217807107.1">
    <property type="nucleotide sequence ID" value="NZ_FWXD01000027.1"/>
</dbReference>
<protein>
    <recommendedName>
        <fullName evidence="11">Transport permease protein</fullName>
    </recommendedName>
</protein>
<evidence type="ECO:0000256" key="9">
    <source>
        <dbReference type="ARBA" id="ARBA00023047"/>
    </source>
</evidence>
<feature type="transmembrane region" description="Helical" evidence="11">
    <location>
        <begin position="40"/>
        <end position="65"/>
    </location>
</feature>
<dbReference type="GO" id="GO:0140359">
    <property type="term" value="F:ABC-type transporter activity"/>
    <property type="evidence" value="ECO:0007669"/>
    <property type="project" value="InterPro"/>
</dbReference>
<evidence type="ECO:0000256" key="10">
    <source>
        <dbReference type="ARBA" id="ARBA00023136"/>
    </source>
</evidence>
<dbReference type="PANTHER" id="PTHR30413:SF10">
    <property type="entry name" value="CAPSULE POLYSACCHARIDE EXPORT INNER-MEMBRANE PROTEIN CTRC"/>
    <property type="match status" value="1"/>
</dbReference>
<dbReference type="Proteomes" id="UP000192761">
    <property type="component" value="Unassembled WGS sequence"/>
</dbReference>
<feature type="transmembrane region" description="Helical" evidence="11">
    <location>
        <begin position="153"/>
        <end position="177"/>
    </location>
</feature>
<evidence type="ECO:0000259" key="12">
    <source>
        <dbReference type="PROSITE" id="PS51012"/>
    </source>
</evidence>